<dbReference type="Pfam" id="PF13843">
    <property type="entry name" value="DDE_Tnp_1_7"/>
    <property type="match status" value="1"/>
</dbReference>
<feature type="signal peptide" evidence="1">
    <location>
        <begin position="1"/>
        <end position="22"/>
    </location>
</feature>
<evidence type="ECO:0000313" key="3">
    <source>
        <dbReference type="EMBL" id="CAG2248216.1"/>
    </source>
</evidence>
<evidence type="ECO:0000313" key="4">
    <source>
        <dbReference type="Proteomes" id="UP000683360"/>
    </source>
</evidence>
<feature type="domain" description="PiggyBac transposable element-derived protein" evidence="2">
    <location>
        <begin position="8"/>
        <end position="314"/>
    </location>
</feature>
<sequence length="344" mass="39816">MSIGMTCLAFIGMIIAMGLVQQQDLHDYWSKDELLETPFFRKIMPRNKFLLMLSFLHLNNNHINIPRGQPGHDPIAKIRPVYDHLRSNFQELYYPGENIAIDEGMVAWRGNLSFRVYMPDKPNKFGVKLFMLCDSSNGYCSRLEIYYATDQNPSPKGKIYDLVMRLMQPYLNKGHKLYVDNYFTSPILFHDLRQLGTGACGTLRSNRKGVPDDIKNVKLKKGESVAMTNGILQILKWKDKQDVHVCSSIHTAEFVNTGRNDRVTGQAIQKPEAIMDYNKYMGAVDRCDQMITYPAFKRRTLKWWKKVFFHLLMLANSMHTFYMLNFVAKKTESQSCTGFLEESC</sequence>
<accession>A0A8S3US49</accession>
<keyword evidence="4" id="KW-1185">Reference proteome</keyword>
<comment type="caution">
    <text evidence="3">The sequence shown here is derived from an EMBL/GenBank/DDBJ whole genome shotgun (WGS) entry which is preliminary data.</text>
</comment>
<dbReference type="OrthoDB" id="6147624at2759"/>
<reference evidence="3" key="1">
    <citation type="submission" date="2021-03" db="EMBL/GenBank/DDBJ databases">
        <authorList>
            <person name="Bekaert M."/>
        </authorList>
    </citation>
    <scope>NUCLEOTIDE SEQUENCE</scope>
</reference>
<dbReference type="PANTHER" id="PTHR46599:SF3">
    <property type="entry name" value="PIGGYBAC TRANSPOSABLE ELEMENT-DERIVED PROTEIN 4"/>
    <property type="match status" value="1"/>
</dbReference>
<dbReference type="Proteomes" id="UP000683360">
    <property type="component" value="Unassembled WGS sequence"/>
</dbReference>
<proteinExistence type="predicted"/>
<evidence type="ECO:0000256" key="1">
    <source>
        <dbReference type="SAM" id="SignalP"/>
    </source>
</evidence>
<dbReference type="InterPro" id="IPR029526">
    <property type="entry name" value="PGBD"/>
</dbReference>
<dbReference type="EMBL" id="CAJPWZ010002926">
    <property type="protein sequence ID" value="CAG2248216.1"/>
    <property type="molecule type" value="Genomic_DNA"/>
</dbReference>
<organism evidence="3 4">
    <name type="scientific">Mytilus edulis</name>
    <name type="common">Blue mussel</name>
    <dbReference type="NCBI Taxonomy" id="6550"/>
    <lineage>
        <taxon>Eukaryota</taxon>
        <taxon>Metazoa</taxon>
        <taxon>Spiralia</taxon>
        <taxon>Lophotrochozoa</taxon>
        <taxon>Mollusca</taxon>
        <taxon>Bivalvia</taxon>
        <taxon>Autobranchia</taxon>
        <taxon>Pteriomorphia</taxon>
        <taxon>Mytilida</taxon>
        <taxon>Mytiloidea</taxon>
        <taxon>Mytilidae</taxon>
        <taxon>Mytilinae</taxon>
        <taxon>Mytilus</taxon>
    </lineage>
</organism>
<dbReference type="PANTHER" id="PTHR46599">
    <property type="entry name" value="PIGGYBAC TRANSPOSABLE ELEMENT-DERIVED PROTEIN 4"/>
    <property type="match status" value="1"/>
</dbReference>
<gene>
    <name evidence="3" type="ORF">MEDL_60062</name>
</gene>
<dbReference type="AlphaFoldDB" id="A0A8S3US49"/>
<evidence type="ECO:0000259" key="2">
    <source>
        <dbReference type="Pfam" id="PF13843"/>
    </source>
</evidence>
<feature type="chain" id="PRO_5035859772" description="PiggyBac transposable element-derived protein domain-containing protein" evidence="1">
    <location>
        <begin position="23"/>
        <end position="344"/>
    </location>
</feature>
<protein>
    <recommendedName>
        <fullName evidence="2">PiggyBac transposable element-derived protein domain-containing protein</fullName>
    </recommendedName>
</protein>
<name>A0A8S3US49_MYTED</name>
<keyword evidence="1" id="KW-0732">Signal</keyword>